<feature type="non-terminal residue" evidence="1">
    <location>
        <position position="151"/>
    </location>
</feature>
<proteinExistence type="predicted"/>
<keyword evidence="2" id="KW-1185">Reference proteome</keyword>
<name>A0AAN8VLL2_9MAGN</name>
<evidence type="ECO:0000313" key="1">
    <source>
        <dbReference type="EMBL" id="KAK6929893.1"/>
    </source>
</evidence>
<reference evidence="1 2" key="1">
    <citation type="submission" date="2023-12" db="EMBL/GenBank/DDBJ databases">
        <title>A high-quality genome assembly for Dillenia turbinata (Dilleniales).</title>
        <authorList>
            <person name="Chanderbali A."/>
        </authorList>
    </citation>
    <scope>NUCLEOTIDE SEQUENCE [LARGE SCALE GENOMIC DNA]</scope>
    <source>
        <strain evidence="1">LSX21</strain>
        <tissue evidence="1">Leaf</tissue>
    </source>
</reference>
<evidence type="ECO:0000313" key="2">
    <source>
        <dbReference type="Proteomes" id="UP001370490"/>
    </source>
</evidence>
<protein>
    <submittedName>
        <fullName evidence="1">Uncharacterized protein</fullName>
    </submittedName>
</protein>
<comment type="caution">
    <text evidence="1">The sequence shown here is derived from an EMBL/GenBank/DDBJ whole genome shotgun (WGS) entry which is preliminary data.</text>
</comment>
<organism evidence="1 2">
    <name type="scientific">Dillenia turbinata</name>
    <dbReference type="NCBI Taxonomy" id="194707"/>
    <lineage>
        <taxon>Eukaryota</taxon>
        <taxon>Viridiplantae</taxon>
        <taxon>Streptophyta</taxon>
        <taxon>Embryophyta</taxon>
        <taxon>Tracheophyta</taxon>
        <taxon>Spermatophyta</taxon>
        <taxon>Magnoliopsida</taxon>
        <taxon>eudicotyledons</taxon>
        <taxon>Gunneridae</taxon>
        <taxon>Pentapetalae</taxon>
        <taxon>Dilleniales</taxon>
        <taxon>Dilleniaceae</taxon>
        <taxon>Dillenia</taxon>
    </lineage>
</organism>
<dbReference type="Proteomes" id="UP001370490">
    <property type="component" value="Unassembled WGS sequence"/>
</dbReference>
<gene>
    <name evidence="1" type="ORF">RJ641_003987</name>
</gene>
<accession>A0AAN8VLL2</accession>
<dbReference type="EMBL" id="JBAMMX010000012">
    <property type="protein sequence ID" value="KAK6929893.1"/>
    <property type="molecule type" value="Genomic_DNA"/>
</dbReference>
<dbReference type="AlphaFoldDB" id="A0AAN8VLL2"/>
<sequence length="151" mass="16969">MLDSSTCKEWPFKNNPSAGTWSPIFKHTTSPTTNSKIEICCRLPFLTTSTWILLLTLDNFSNCLFCLKLLIAEKAMTIKTARVILPPSYQPSFNPCCLMPKPRESTAQAKRIRMVKSLRASTTKAEVTPSTPPSWRSRSTFLSFTSLMRGS</sequence>